<feature type="compositionally biased region" description="Basic and acidic residues" evidence="1">
    <location>
        <begin position="396"/>
        <end position="405"/>
    </location>
</feature>
<evidence type="ECO:0000313" key="3">
    <source>
        <dbReference type="EMBL" id="KAJ8768691.1"/>
    </source>
</evidence>
<sequence>MYRSFFTCDESKGVVECAAIIKSKSGSKKMEPKIETLEKQRFPNRSLPCKSEKEKMLMLSKVDREEHSPSSFQLLGVFKENQKLDHVIDSWSRGLTYDGQFKDIEKELLKGTFDLQESLIMLGKLQKAPNYMAQLKTKQNGNEGRHTFRSTDQNYSIRLQRPHTSSDVSSRDFINEVRKAVRDNLAGENRSSNATSAEKPHLEERKKRAASTSSSQSSVFRSNSSESHFSFRLQTAQEVKGPNLIAKLMGLDYMPQTRLESEKNLRRERTVSDIEMQKKRKPQATIAKVESEKRSLTEVLESVQHKGLLKRRLIKELTSLSYHSIDFHSQYSSANDILPIVLIKPLPVVCLESEEEPASMPWEDIVLNTRILPATTKVQRRTSTQSDKGSLNFSKNDPEEHSGLVAKPNEKRVKSVNKKVRIVSANRNGKKLESDVYLTQRFIHDEGPKDPKAVARAKEKVGGTKLKASKKMKALIPPTDQQDGAEKTHTKIDKILKDISNKKIVEQTGIVKCRSTPRFRGQAKPTSIKQRKPEIGSVITKTETPQLQRKTPNAISRHIMRAGIHDCKYHKTKDKSLSEVKPAKQDTADSVCKGNAKTTDPTFCNDSFLEISNDTAADNLPKQSEANVLTIQTEEHCSDNRSSLCNFSLLNCDNDNYAISKYSKEADGHVDHIGNRTSFKKESRLKDLLMNNYSFLTQADELFHLNLGRCDVATTTTTKSGETEMRLYLDYANEFVGRRSLKDSQVRHPLLPSYVGGIRIPFTLDWLLDEVCDGVKTLESYCEPARCNLPSDDLFAILYRDLWWDLGWRNESSAMESELAVNDLEKLVVGELIEELFE</sequence>
<feature type="compositionally biased region" description="Polar residues" evidence="1">
    <location>
        <begin position="381"/>
        <end position="395"/>
    </location>
</feature>
<proteinExistence type="predicted"/>
<keyword evidence="4" id="KW-1185">Reference proteome</keyword>
<dbReference type="AlphaFoldDB" id="A0AAV8TQG1"/>
<accession>A0AAV8TQG1</accession>
<gene>
    <name evidence="3" type="ORF">K2173_023595</name>
</gene>
<feature type="region of interest" description="Disordered" evidence="1">
    <location>
        <begin position="184"/>
        <end position="226"/>
    </location>
</feature>
<organism evidence="3 4">
    <name type="scientific">Erythroxylum novogranatense</name>
    <dbReference type="NCBI Taxonomy" id="1862640"/>
    <lineage>
        <taxon>Eukaryota</taxon>
        <taxon>Viridiplantae</taxon>
        <taxon>Streptophyta</taxon>
        <taxon>Embryophyta</taxon>
        <taxon>Tracheophyta</taxon>
        <taxon>Spermatophyta</taxon>
        <taxon>Magnoliopsida</taxon>
        <taxon>eudicotyledons</taxon>
        <taxon>Gunneridae</taxon>
        <taxon>Pentapetalae</taxon>
        <taxon>rosids</taxon>
        <taxon>fabids</taxon>
        <taxon>Malpighiales</taxon>
        <taxon>Erythroxylaceae</taxon>
        <taxon>Erythroxylum</taxon>
    </lineage>
</organism>
<protein>
    <recommendedName>
        <fullName evidence="2">DUF3741 domain-containing protein</fullName>
    </recommendedName>
</protein>
<feature type="compositionally biased region" description="Polar residues" evidence="1">
    <location>
        <begin position="150"/>
        <end position="168"/>
    </location>
</feature>
<feature type="domain" description="DUF3741" evidence="2">
    <location>
        <begin position="236"/>
        <end position="257"/>
    </location>
</feature>
<evidence type="ECO:0000313" key="4">
    <source>
        <dbReference type="Proteomes" id="UP001159364"/>
    </source>
</evidence>
<evidence type="ECO:0000256" key="1">
    <source>
        <dbReference type="SAM" id="MobiDB-lite"/>
    </source>
</evidence>
<evidence type="ECO:0000259" key="2">
    <source>
        <dbReference type="Pfam" id="PF14383"/>
    </source>
</evidence>
<name>A0AAV8TQG1_9ROSI</name>
<dbReference type="PANTHER" id="PTHR34282">
    <property type="entry name" value="OS01G0228800 PROTEIN-RELATED"/>
    <property type="match status" value="1"/>
</dbReference>
<feature type="region of interest" description="Disordered" evidence="1">
    <location>
        <begin position="378"/>
        <end position="405"/>
    </location>
</feature>
<dbReference type="InterPro" id="IPR032795">
    <property type="entry name" value="DUF3741-assoc"/>
</dbReference>
<comment type="caution">
    <text evidence="3">The sequence shown here is derived from an EMBL/GenBank/DDBJ whole genome shotgun (WGS) entry which is preliminary data.</text>
</comment>
<feature type="compositionally biased region" description="Low complexity" evidence="1">
    <location>
        <begin position="211"/>
        <end position="226"/>
    </location>
</feature>
<dbReference type="Pfam" id="PF14383">
    <property type="entry name" value="VARLMGL"/>
    <property type="match status" value="1"/>
</dbReference>
<reference evidence="3 4" key="1">
    <citation type="submission" date="2021-09" db="EMBL/GenBank/DDBJ databases">
        <title>Genomic insights and catalytic innovation underlie evolution of tropane alkaloids biosynthesis.</title>
        <authorList>
            <person name="Wang Y.-J."/>
            <person name="Tian T."/>
            <person name="Huang J.-P."/>
            <person name="Huang S.-X."/>
        </authorList>
    </citation>
    <scope>NUCLEOTIDE SEQUENCE [LARGE SCALE GENOMIC DNA]</scope>
    <source>
        <strain evidence="3">KIB-2018</strain>
        <tissue evidence="3">Leaf</tissue>
    </source>
</reference>
<dbReference type="PANTHER" id="PTHR34282:SF2">
    <property type="entry name" value="DUF3741 DOMAIN-CONTAINING PROTEIN"/>
    <property type="match status" value="1"/>
</dbReference>
<dbReference type="EMBL" id="JAIWQS010000004">
    <property type="protein sequence ID" value="KAJ8768691.1"/>
    <property type="molecule type" value="Genomic_DNA"/>
</dbReference>
<dbReference type="Proteomes" id="UP001159364">
    <property type="component" value="Linkage Group LG04"/>
</dbReference>
<feature type="region of interest" description="Disordered" evidence="1">
    <location>
        <begin position="137"/>
        <end position="172"/>
    </location>
</feature>